<evidence type="ECO:0000256" key="1">
    <source>
        <dbReference type="SAM" id="MobiDB-lite"/>
    </source>
</evidence>
<dbReference type="SMART" id="SM00710">
    <property type="entry name" value="PbH1"/>
    <property type="match status" value="2"/>
</dbReference>
<feature type="non-terminal residue" evidence="3">
    <location>
        <position position="84"/>
    </location>
</feature>
<reference evidence="3" key="1">
    <citation type="journal article" date="2014" name="Front. Microbiol.">
        <title>High frequency of phylogenetically diverse reductive dehalogenase-homologous genes in deep subseafloor sedimentary metagenomes.</title>
        <authorList>
            <person name="Kawai M."/>
            <person name="Futagami T."/>
            <person name="Toyoda A."/>
            <person name="Takaki Y."/>
            <person name="Nishi S."/>
            <person name="Hori S."/>
            <person name="Arai W."/>
            <person name="Tsubouchi T."/>
            <person name="Morono Y."/>
            <person name="Uchiyama I."/>
            <person name="Ito T."/>
            <person name="Fujiyama A."/>
            <person name="Inagaki F."/>
            <person name="Takami H."/>
        </authorList>
    </citation>
    <scope>NUCLEOTIDE SEQUENCE</scope>
    <source>
        <strain evidence="3">Expedition CK06-06</strain>
    </source>
</reference>
<dbReference type="InterPro" id="IPR039448">
    <property type="entry name" value="Beta_helix"/>
</dbReference>
<proteinExistence type="predicted"/>
<dbReference type="Pfam" id="PF13229">
    <property type="entry name" value="Beta_helix"/>
    <property type="match status" value="1"/>
</dbReference>
<dbReference type="NCBIfam" id="TIGR03804">
    <property type="entry name" value="para_beta_helix"/>
    <property type="match status" value="1"/>
</dbReference>
<dbReference type="InterPro" id="IPR011050">
    <property type="entry name" value="Pectin_lyase_fold/virulence"/>
</dbReference>
<dbReference type="InterPro" id="IPR012334">
    <property type="entry name" value="Pectin_lyas_fold"/>
</dbReference>
<feature type="domain" description="Right handed beta helix" evidence="2">
    <location>
        <begin position="21"/>
        <end position="76"/>
    </location>
</feature>
<evidence type="ECO:0000313" key="3">
    <source>
        <dbReference type="EMBL" id="GAI25080.1"/>
    </source>
</evidence>
<evidence type="ECO:0000259" key="2">
    <source>
        <dbReference type="Pfam" id="PF13229"/>
    </source>
</evidence>
<dbReference type="InterPro" id="IPR022441">
    <property type="entry name" value="Para_beta_helix_rpt-2"/>
</dbReference>
<sequence>MENLWIVGDETVAYDTDLDRQNGVLLATTTDSKLANNKIEDNVSSGIRIVDSSFNTITGNTSESNGHEGIEVHTSAGDSEYNVV</sequence>
<dbReference type="InterPro" id="IPR006626">
    <property type="entry name" value="PbH1"/>
</dbReference>
<name>X1NE56_9ZZZZ</name>
<dbReference type="AlphaFoldDB" id="X1NE56"/>
<feature type="region of interest" description="Disordered" evidence="1">
    <location>
        <begin position="59"/>
        <end position="84"/>
    </location>
</feature>
<protein>
    <recommendedName>
        <fullName evidence="2">Right handed beta helix domain-containing protein</fullName>
    </recommendedName>
</protein>
<comment type="caution">
    <text evidence="3">The sequence shown here is derived from an EMBL/GenBank/DDBJ whole genome shotgun (WGS) entry which is preliminary data.</text>
</comment>
<accession>X1NE56</accession>
<organism evidence="3">
    <name type="scientific">marine sediment metagenome</name>
    <dbReference type="NCBI Taxonomy" id="412755"/>
    <lineage>
        <taxon>unclassified sequences</taxon>
        <taxon>metagenomes</taxon>
        <taxon>ecological metagenomes</taxon>
    </lineage>
</organism>
<dbReference type="EMBL" id="BARV01017595">
    <property type="protein sequence ID" value="GAI25080.1"/>
    <property type="molecule type" value="Genomic_DNA"/>
</dbReference>
<dbReference type="Gene3D" id="2.160.20.10">
    <property type="entry name" value="Single-stranded right-handed beta-helix, Pectin lyase-like"/>
    <property type="match status" value="1"/>
</dbReference>
<gene>
    <name evidence="3" type="ORF">S06H3_29941</name>
</gene>
<dbReference type="SUPFAM" id="SSF51126">
    <property type="entry name" value="Pectin lyase-like"/>
    <property type="match status" value="1"/>
</dbReference>